<dbReference type="Proteomes" id="UP000679307">
    <property type="component" value="Chromosome"/>
</dbReference>
<proteinExistence type="predicted"/>
<feature type="transmembrane region" description="Helical" evidence="1">
    <location>
        <begin position="84"/>
        <end position="103"/>
    </location>
</feature>
<name>A0ABX8EH14_9ACTN</name>
<protein>
    <recommendedName>
        <fullName evidence="2">DUF2231 domain-containing protein</fullName>
    </recommendedName>
</protein>
<feature type="transmembrane region" description="Helical" evidence="1">
    <location>
        <begin position="13"/>
        <end position="35"/>
    </location>
</feature>
<gene>
    <name evidence="3" type="ORF">ENKNEFLB_02204</name>
</gene>
<dbReference type="EMBL" id="CP075371">
    <property type="protein sequence ID" value="QVT79814.1"/>
    <property type="molecule type" value="Genomic_DNA"/>
</dbReference>
<organism evidence="3 4">
    <name type="scientific">Nocardioides aquaticus</name>
    <dbReference type="NCBI Taxonomy" id="160826"/>
    <lineage>
        <taxon>Bacteria</taxon>
        <taxon>Bacillati</taxon>
        <taxon>Actinomycetota</taxon>
        <taxon>Actinomycetes</taxon>
        <taxon>Propionibacteriales</taxon>
        <taxon>Nocardioidaceae</taxon>
        <taxon>Nocardioides</taxon>
    </lineage>
</organism>
<evidence type="ECO:0000313" key="3">
    <source>
        <dbReference type="EMBL" id="QVT79814.1"/>
    </source>
</evidence>
<keyword evidence="4" id="KW-1185">Reference proteome</keyword>
<keyword evidence="1" id="KW-0812">Transmembrane</keyword>
<evidence type="ECO:0000313" key="4">
    <source>
        <dbReference type="Proteomes" id="UP000679307"/>
    </source>
</evidence>
<sequence length="166" mass="16828">MFDTLNGLPWHPLVVHGVVVLLPLAVLGTIAIAVVPRWRTRYGLLVVATALVATVLVPISTSSGESLEERVGNPGQHAELGDQLLWFALALLLTSALLVGLQWRAGRAASRSSGGAGVSTSTGGKQLTAVAAVAVLAAVACGVQVYRVGDSGARAAWGDVPSASGG</sequence>
<feature type="transmembrane region" description="Helical" evidence="1">
    <location>
        <begin position="42"/>
        <end position="64"/>
    </location>
</feature>
<keyword evidence="1" id="KW-0472">Membrane</keyword>
<accession>A0ABX8EH14</accession>
<dbReference type="Pfam" id="PF09990">
    <property type="entry name" value="DUF2231"/>
    <property type="match status" value="1"/>
</dbReference>
<dbReference type="RefSeq" id="WP_214059216.1">
    <property type="nucleotide sequence ID" value="NZ_BAAAHS010000014.1"/>
</dbReference>
<keyword evidence="1" id="KW-1133">Transmembrane helix</keyword>
<reference evidence="3 4" key="1">
    <citation type="submission" date="2021-05" db="EMBL/GenBank/DDBJ databases">
        <title>Complete genome of Nocardioides aquaticus KCTC 9944T isolated from meromictic and hypersaline Ekho Lake, Antarctica.</title>
        <authorList>
            <person name="Hwang K."/>
            <person name="Kim K.M."/>
            <person name="Choe H."/>
        </authorList>
    </citation>
    <scope>NUCLEOTIDE SEQUENCE [LARGE SCALE GENOMIC DNA]</scope>
    <source>
        <strain evidence="3 4">KCTC 9944</strain>
    </source>
</reference>
<evidence type="ECO:0000259" key="2">
    <source>
        <dbReference type="Pfam" id="PF09990"/>
    </source>
</evidence>
<feature type="domain" description="DUF2231" evidence="2">
    <location>
        <begin position="7"/>
        <end position="158"/>
    </location>
</feature>
<evidence type="ECO:0000256" key="1">
    <source>
        <dbReference type="SAM" id="Phobius"/>
    </source>
</evidence>
<dbReference type="InterPro" id="IPR019251">
    <property type="entry name" value="DUF2231_TM"/>
</dbReference>